<sequence length="102" mass="11551">MTVIVLNGWFDNGNAETLYAGHDIPTAKAVARESNRDEFELQVWVSGTQAGAYESFDGIRWSVLFNRVEKIKQEVEDLRSRLAEAEKELELLKDVSIFEGAM</sequence>
<reference evidence="3" key="1">
    <citation type="submission" date="2014-01" db="EMBL/GenBank/DDBJ databases">
        <title>Genomic and Proteomic Analysis of Broad Host Range Virulent Bacillus Group Phage BCP8-2 Leading To the Creation of New Genus within Myoviruses.</title>
        <authorList>
            <person name="Bandara N."/>
            <person name="Asare P.T."/>
            <person name="Kim K.P."/>
        </authorList>
    </citation>
    <scope>NUCLEOTIDE SEQUENCE [LARGE SCALE GENOMIC DNA]</scope>
</reference>
<dbReference type="RefSeq" id="YP_009149649.1">
    <property type="nucleotide sequence ID" value="NC_027355.1"/>
</dbReference>
<evidence type="ECO:0000313" key="2">
    <source>
        <dbReference type="EMBL" id="AHJ87126.1"/>
    </source>
</evidence>
<keyword evidence="3" id="KW-1185">Reference proteome</keyword>
<reference evidence="2 3" key="2">
    <citation type="journal article" date="2015" name="Arch. Virol.">
        <title>Complete genome sequence analysis and identification of putative metallo-beta-lactamase and SpoIIIE homologs in Bacillus cereus group phage BCP8-2, a new member of the proposed Bastille-like group.</title>
        <authorList>
            <person name="Asare P.T."/>
            <person name="Bandara N."/>
            <person name="Jeong T.Y."/>
            <person name="Ryu S."/>
            <person name="Klumpp J."/>
            <person name="Kim K.P."/>
        </authorList>
    </citation>
    <scope>NUCLEOTIDE SEQUENCE [LARGE SCALE GENOMIC DNA]</scope>
    <source>
        <strain evidence="2">BCP8-2</strain>
    </source>
</reference>
<gene>
    <name evidence="2" type="ORF">BCP8-2_088</name>
</gene>
<dbReference type="EMBL" id="KJ081346">
    <property type="protein sequence ID" value="AHJ87126.1"/>
    <property type="molecule type" value="Genomic_DNA"/>
</dbReference>
<accession>A0A0E3D9E9</accession>
<name>A0A0E3D9E9_9CAUD</name>
<keyword evidence="1" id="KW-0175">Coiled coil</keyword>
<evidence type="ECO:0000313" key="3">
    <source>
        <dbReference type="Proteomes" id="UP000033014"/>
    </source>
</evidence>
<evidence type="ECO:0000256" key="1">
    <source>
        <dbReference type="SAM" id="Coils"/>
    </source>
</evidence>
<proteinExistence type="predicted"/>
<organism evidence="2 3">
    <name type="scientific">Bacillus phage BCP8-2</name>
    <dbReference type="NCBI Taxonomy" id="1129192"/>
    <lineage>
        <taxon>Viruses</taxon>
        <taxon>Duplodnaviria</taxon>
        <taxon>Heunggongvirae</taxon>
        <taxon>Uroviricota</taxon>
        <taxon>Caudoviricetes</taxon>
        <taxon>Herelleviridae</taxon>
        <taxon>Bastillevirinae</taxon>
        <taxon>Caeruleovirus</taxon>
        <taxon>Caeruleovirus BCP82</taxon>
    </lineage>
</organism>
<dbReference type="GeneID" id="24723352"/>
<dbReference type="KEGG" id="vg:24723352"/>
<protein>
    <submittedName>
        <fullName evidence="2">Uncharacterized protein</fullName>
    </submittedName>
</protein>
<feature type="coiled-coil region" evidence="1">
    <location>
        <begin position="68"/>
        <end position="95"/>
    </location>
</feature>
<dbReference type="OrthoDB" id="24149at10239"/>
<dbReference type="Proteomes" id="UP000033014">
    <property type="component" value="Segment"/>
</dbReference>